<keyword evidence="3" id="KW-0274">FAD</keyword>
<comment type="caution">
    <text evidence="6">The sequence shown here is derived from an EMBL/GenBank/DDBJ whole genome shotgun (WGS) entry which is preliminary data.</text>
</comment>
<keyword evidence="4" id="KW-0560">Oxidoreductase</keyword>
<dbReference type="InterPro" id="IPR050416">
    <property type="entry name" value="FAD-linked_Oxidoreductase"/>
</dbReference>
<keyword evidence="2" id="KW-0285">Flavoprotein</keyword>
<proteinExistence type="inferred from homology"/>
<dbReference type="STRING" id="155417.A0A4Q4TGX6"/>
<dbReference type="PANTHER" id="PTHR42973">
    <property type="entry name" value="BINDING OXIDOREDUCTASE, PUTATIVE (AFU_ORTHOLOGUE AFUA_1G17690)-RELATED"/>
    <property type="match status" value="1"/>
</dbReference>
<dbReference type="SUPFAM" id="SSF56176">
    <property type="entry name" value="FAD-binding/transporter-associated domain-like"/>
    <property type="match status" value="1"/>
</dbReference>
<evidence type="ECO:0000313" key="7">
    <source>
        <dbReference type="Proteomes" id="UP000293360"/>
    </source>
</evidence>
<dbReference type="PROSITE" id="PS51387">
    <property type="entry name" value="FAD_PCMH"/>
    <property type="match status" value="1"/>
</dbReference>
<feature type="domain" description="FAD-binding PCMH-type" evidence="5">
    <location>
        <begin position="56"/>
        <end position="227"/>
    </location>
</feature>
<protein>
    <recommendedName>
        <fullName evidence="5">FAD-binding PCMH-type domain-containing protein</fullName>
    </recommendedName>
</protein>
<dbReference type="Gene3D" id="3.30.465.10">
    <property type="match status" value="1"/>
</dbReference>
<evidence type="ECO:0000256" key="4">
    <source>
        <dbReference type="ARBA" id="ARBA00023002"/>
    </source>
</evidence>
<sequence length="448" mass="49385">MKYFKQKSDNKAKEEKKKKYNLVTCGELNESFDAAIFAQDEAEYAELRIENWSQTAWRNPSCIFQPTRLEQLQEVIPLLVESHVPFAIRSGGHSAAPDAANIDEGILIDLSGFNEVEYDASRNVAVVGSGLRWREVYSQLDQFNVTVVGGRVLDVGVGGLILGGGVSYLSGLYGLACDNVVNFEVVLADRSVVDANETHHADLFWGLKGGGNNFGIVTRFTLSTYPVNQVWAGIKGYSFDDLPALHEAMLEYQTSTNDDYSNLMIQGFPGNRSMSAVVSMIYLKPEESPAAFAPFYRLNTTFDTTHVSSFTEFLSSQGVLGLPPRIDMYTSSFKPNLALYTALHEILTDSPALEQIHSVTAGVSAFGMQPISTNVVEQGLARGGNALGLSPEAQTYYVPYLFMNDASWDQDVIEHYGEDNVRKLKGIQAKYDPDQVFQKLVPGGFKLP</sequence>
<dbReference type="EMBL" id="QJNU01000141">
    <property type="protein sequence ID" value="RYP06146.1"/>
    <property type="molecule type" value="Genomic_DNA"/>
</dbReference>
<dbReference type="InterPro" id="IPR036318">
    <property type="entry name" value="FAD-bd_PCMH-like_sf"/>
</dbReference>
<dbReference type="GO" id="GO:0071949">
    <property type="term" value="F:FAD binding"/>
    <property type="evidence" value="ECO:0007669"/>
    <property type="project" value="InterPro"/>
</dbReference>
<dbReference type="InterPro" id="IPR016166">
    <property type="entry name" value="FAD-bd_PCMH"/>
</dbReference>
<accession>A0A4Q4TGX6</accession>
<organism evidence="6 7">
    <name type="scientific">Monosporascus ibericus</name>
    <dbReference type="NCBI Taxonomy" id="155417"/>
    <lineage>
        <taxon>Eukaryota</taxon>
        <taxon>Fungi</taxon>
        <taxon>Dikarya</taxon>
        <taxon>Ascomycota</taxon>
        <taxon>Pezizomycotina</taxon>
        <taxon>Sordariomycetes</taxon>
        <taxon>Xylariomycetidae</taxon>
        <taxon>Xylariales</taxon>
        <taxon>Xylariales incertae sedis</taxon>
        <taxon>Monosporascus</taxon>
    </lineage>
</organism>
<evidence type="ECO:0000256" key="3">
    <source>
        <dbReference type="ARBA" id="ARBA00022827"/>
    </source>
</evidence>
<dbReference type="Proteomes" id="UP000293360">
    <property type="component" value="Unassembled WGS sequence"/>
</dbReference>
<dbReference type="OrthoDB" id="2151789at2759"/>
<evidence type="ECO:0000259" key="5">
    <source>
        <dbReference type="PROSITE" id="PS51387"/>
    </source>
</evidence>
<evidence type="ECO:0000313" key="6">
    <source>
        <dbReference type="EMBL" id="RYP06146.1"/>
    </source>
</evidence>
<dbReference type="AlphaFoldDB" id="A0A4Q4TGX6"/>
<keyword evidence="7" id="KW-1185">Reference proteome</keyword>
<gene>
    <name evidence="6" type="ORF">DL764_003322</name>
</gene>
<evidence type="ECO:0000256" key="1">
    <source>
        <dbReference type="ARBA" id="ARBA00005466"/>
    </source>
</evidence>
<evidence type="ECO:0000256" key="2">
    <source>
        <dbReference type="ARBA" id="ARBA00022630"/>
    </source>
</evidence>
<dbReference type="PANTHER" id="PTHR42973:SF53">
    <property type="entry name" value="FAD-BINDING PCMH-TYPE DOMAIN-CONTAINING PROTEIN-RELATED"/>
    <property type="match status" value="1"/>
</dbReference>
<dbReference type="GO" id="GO:0016491">
    <property type="term" value="F:oxidoreductase activity"/>
    <property type="evidence" value="ECO:0007669"/>
    <property type="project" value="UniProtKB-KW"/>
</dbReference>
<reference evidence="6 7" key="1">
    <citation type="submission" date="2018-06" db="EMBL/GenBank/DDBJ databases">
        <title>Complete Genomes of Monosporascus.</title>
        <authorList>
            <person name="Robinson A.J."/>
            <person name="Natvig D.O."/>
        </authorList>
    </citation>
    <scope>NUCLEOTIDE SEQUENCE [LARGE SCALE GENOMIC DNA]</scope>
    <source>
        <strain evidence="6 7">CBS 110550</strain>
    </source>
</reference>
<dbReference type="InterPro" id="IPR016169">
    <property type="entry name" value="FAD-bd_PCMH_sub2"/>
</dbReference>
<dbReference type="Pfam" id="PF01565">
    <property type="entry name" value="FAD_binding_4"/>
    <property type="match status" value="1"/>
</dbReference>
<name>A0A4Q4TGX6_9PEZI</name>
<dbReference type="InterPro" id="IPR006094">
    <property type="entry name" value="Oxid_FAD_bind_N"/>
</dbReference>
<comment type="similarity">
    <text evidence="1">Belongs to the oxygen-dependent FAD-linked oxidoreductase family.</text>
</comment>